<dbReference type="InterPro" id="IPR038366">
    <property type="entry name" value="Znf_CppX_C4_sf"/>
</dbReference>
<dbReference type="Proteomes" id="UP000533598">
    <property type="component" value="Unassembled WGS sequence"/>
</dbReference>
<dbReference type="GO" id="GO:0051082">
    <property type="term" value="F:unfolded protein binding"/>
    <property type="evidence" value="ECO:0007669"/>
    <property type="project" value="UniProtKB-UniRule"/>
</dbReference>
<evidence type="ECO:0000259" key="2">
    <source>
        <dbReference type="PROSITE" id="PS51902"/>
    </source>
</evidence>
<feature type="binding site" evidence="1">
    <location>
        <position position="87"/>
    </location>
    <ligand>
        <name>Zn(2+)</name>
        <dbReference type="ChEBI" id="CHEBI:29105"/>
    </ligand>
</feature>
<dbReference type="GO" id="GO:0006457">
    <property type="term" value="P:protein folding"/>
    <property type="evidence" value="ECO:0007669"/>
    <property type="project" value="UniProtKB-UniRule"/>
</dbReference>
<comment type="caution">
    <text evidence="3">The sequence shown here is derived from an EMBL/GenBank/DDBJ whole genome shotgun (WGS) entry which is preliminary data.</text>
</comment>
<dbReference type="InterPro" id="IPR059188">
    <property type="entry name" value="Znf_CLPX-like"/>
</dbReference>
<dbReference type="EMBL" id="JACHMH010000001">
    <property type="protein sequence ID" value="MBB4675811.1"/>
    <property type="molecule type" value="Genomic_DNA"/>
</dbReference>
<dbReference type="Gene3D" id="6.20.220.10">
    <property type="entry name" value="ClpX chaperone, C4-type zinc finger domain"/>
    <property type="match status" value="2"/>
</dbReference>
<feature type="binding site" evidence="1">
    <location>
        <position position="84"/>
    </location>
    <ligand>
        <name>Zn(2+)</name>
        <dbReference type="ChEBI" id="CHEBI:29105"/>
    </ligand>
</feature>
<reference evidence="3 4" key="1">
    <citation type="submission" date="2020-08" db="EMBL/GenBank/DDBJ databases">
        <title>Sequencing the genomes of 1000 actinobacteria strains.</title>
        <authorList>
            <person name="Klenk H.-P."/>
        </authorList>
    </citation>
    <scope>NUCLEOTIDE SEQUENCE [LARGE SCALE GENOMIC DNA]</scope>
    <source>
        <strain evidence="3 4">DSM 44230</strain>
    </source>
</reference>
<keyword evidence="1" id="KW-0479">Metal-binding</keyword>
<feature type="binding site" evidence="1">
    <location>
        <position position="133"/>
    </location>
    <ligand>
        <name>Zn(2+)</name>
        <dbReference type="ChEBI" id="CHEBI:29105"/>
    </ligand>
</feature>
<keyword evidence="4" id="KW-1185">Reference proteome</keyword>
<dbReference type="AlphaFoldDB" id="A0A7W7C9I5"/>
<protein>
    <submittedName>
        <fullName evidence="3">Bacterioferritin-associated ferredoxin</fullName>
    </submittedName>
</protein>
<feature type="domain" description="ClpX-type ZB" evidence="2">
    <location>
        <begin position="71"/>
        <end position="125"/>
    </location>
</feature>
<sequence>MPLDETLLAATRAATEGWRAAQRATEQAKAEYQRSVRRLHLSGASLREIADALDLSHQRVHQLVEAAGGVPDWRPRKEPSGRACSFCATPEEESARLVAGPQIFICDNCVNQAQLVLAGHPSRLDQAAGRFTCSFCAKPATEVGPVATGPGVRICGGCAGFAAEVLAATLGG</sequence>
<dbReference type="GO" id="GO:0008270">
    <property type="term" value="F:zinc ion binding"/>
    <property type="evidence" value="ECO:0007669"/>
    <property type="project" value="UniProtKB-UniRule"/>
</dbReference>
<keyword evidence="1" id="KW-0143">Chaperone</keyword>
<dbReference type="PROSITE" id="PS51902">
    <property type="entry name" value="CLPX_ZB"/>
    <property type="match status" value="2"/>
</dbReference>
<dbReference type="RefSeq" id="WP_185001721.1">
    <property type="nucleotide sequence ID" value="NZ_BAAAUI010000022.1"/>
</dbReference>
<dbReference type="Pfam" id="PF06689">
    <property type="entry name" value="zf-C4_ClpX"/>
    <property type="match status" value="2"/>
</dbReference>
<dbReference type="SMART" id="SM00994">
    <property type="entry name" value="zf-C4_ClpX"/>
    <property type="match status" value="2"/>
</dbReference>
<evidence type="ECO:0000313" key="4">
    <source>
        <dbReference type="Proteomes" id="UP000533598"/>
    </source>
</evidence>
<feature type="binding site" evidence="1">
    <location>
        <position position="158"/>
    </location>
    <ligand>
        <name>Zn(2+)</name>
        <dbReference type="ChEBI" id="CHEBI:29105"/>
    </ligand>
</feature>
<feature type="binding site" evidence="1">
    <location>
        <position position="136"/>
    </location>
    <ligand>
        <name>Zn(2+)</name>
        <dbReference type="ChEBI" id="CHEBI:29105"/>
    </ligand>
</feature>
<feature type="binding site" evidence="1">
    <location>
        <position position="155"/>
    </location>
    <ligand>
        <name>Zn(2+)</name>
        <dbReference type="ChEBI" id="CHEBI:29105"/>
    </ligand>
</feature>
<feature type="domain" description="ClpX-type ZB" evidence="2">
    <location>
        <begin position="121"/>
        <end position="172"/>
    </location>
</feature>
<dbReference type="GO" id="GO:0046983">
    <property type="term" value="F:protein dimerization activity"/>
    <property type="evidence" value="ECO:0007669"/>
    <property type="project" value="UniProtKB-UniRule"/>
</dbReference>
<evidence type="ECO:0000256" key="1">
    <source>
        <dbReference type="PROSITE-ProRule" id="PRU01250"/>
    </source>
</evidence>
<feature type="binding site" evidence="1">
    <location>
        <position position="106"/>
    </location>
    <ligand>
        <name>Zn(2+)</name>
        <dbReference type="ChEBI" id="CHEBI:29105"/>
    </ligand>
</feature>
<name>A0A7W7C9I5_9PSEU</name>
<proteinExistence type="inferred from homology"/>
<keyword evidence="1" id="KW-0862">Zinc</keyword>
<comment type="similarity">
    <text evidence="1">Belongs to the ClpX chaperone family.</text>
</comment>
<dbReference type="SUPFAM" id="SSF57716">
    <property type="entry name" value="Glucocorticoid receptor-like (DNA-binding domain)"/>
    <property type="match status" value="2"/>
</dbReference>
<dbReference type="InterPro" id="IPR010603">
    <property type="entry name" value="Znf_CppX_C4"/>
</dbReference>
<organism evidence="3 4">
    <name type="scientific">Crossiella cryophila</name>
    <dbReference type="NCBI Taxonomy" id="43355"/>
    <lineage>
        <taxon>Bacteria</taxon>
        <taxon>Bacillati</taxon>
        <taxon>Actinomycetota</taxon>
        <taxon>Actinomycetes</taxon>
        <taxon>Pseudonocardiales</taxon>
        <taxon>Pseudonocardiaceae</taxon>
        <taxon>Crossiella</taxon>
    </lineage>
</organism>
<gene>
    <name evidence="3" type="ORF">HNR67_001929</name>
</gene>
<evidence type="ECO:0000313" key="3">
    <source>
        <dbReference type="EMBL" id="MBB4675811.1"/>
    </source>
</evidence>
<accession>A0A7W7C9I5</accession>
<feature type="binding site" evidence="1">
    <location>
        <position position="109"/>
    </location>
    <ligand>
        <name>Zn(2+)</name>
        <dbReference type="ChEBI" id="CHEBI:29105"/>
    </ligand>
</feature>